<dbReference type="RefSeq" id="WP_315402768.1">
    <property type="nucleotide sequence ID" value="NZ_JBDJLH010000014.1"/>
</dbReference>
<proteinExistence type="predicted"/>
<evidence type="ECO:0000313" key="1">
    <source>
        <dbReference type="EMBL" id="MEN5377932.1"/>
    </source>
</evidence>
<gene>
    <name evidence="1" type="ORF">ABE541_11705</name>
</gene>
<accession>A0ABV0BX54</accession>
<keyword evidence="2" id="KW-1185">Reference proteome</keyword>
<evidence type="ECO:0008006" key="3">
    <source>
        <dbReference type="Google" id="ProtNLM"/>
    </source>
</evidence>
<evidence type="ECO:0000313" key="2">
    <source>
        <dbReference type="Proteomes" id="UP001409291"/>
    </source>
</evidence>
<dbReference type="PROSITE" id="PS51257">
    <property type="entry name" value="PROKAR_LIPOPROTEIN"/>
    <property type="match status" value="1"/>
</dbReference>
<name>A0ABV0BX54_9SPHI</name>
<sequence length="140" mass="15980">MNRLLNSIMVASLLFVSCQQKNKEAAQSKETATVGGDKDKHGCIASAGYTWSTLKDSCVRPFEQIQLDIVNNSDSYETAAFLIIDDKKHAAEVFLKESPESIVLKHVKEYEYENQDYKLIQDQHCWTLIKGDKTLYKEKE</sequence>
<protein>
    <recommendedName>
        <fullName evidence="3">Lipoprotein</fullName>
    </recommendedName>
</protein>
<dbReference type="EMBL" id="JBDJNQ010000005">
    <property type="protein sequence ID" value="MEN5377932.1"/>
    <property type="molecule type" value="Genomic_DNA"/>
</dbReference>
<comment type="caution">
    <text evidence="1">The sequence shown here is derived from an EMBL/GenBank/DDBJ whole genome shotgun (WGS) entry which is preliminary data.</text>
</comment>
<organism evidence="1 2">
    <name type="scientific">Sphingobacterium kitahiroshimense</name>
    <dbReference type="NCBI Taxonomy" id="470446"/>
    <lineage>
        <taxon>Bacteria</taxon>
        <taxon>Pseudomonadati</taxon>
        <taxon>Bacteroidota</taxon>
        <taxon>Sphingobacteriia</taxon>
        <taxon>Sphingobacteriales</taxon>
        <taxon>Sphingobacteriaceae</taxon>
        <taxon>Sphingobacterium</taxon>
    </lineage>
</organism>
<dbReference type="Proteomes" id="UP001409291">
    <property type="component" value="Unassembled WGS sequence"/>
</dbReference>
<reference evidence="1 2" key="1">
    <citation type="submission" date="2024-04" db="EMBL/GenBank/DDBJ databases">
        <title>WGS of bacteria from Torrens River.</title>
        <authorList>
            <person name="Wyrsch E.R."/>
            <person name="Drigo B."/>
        </authorList>
    </citation>
    <scope>NUCLEOTIDE SEQUENCE [LARGE SCALE GENOMIC DNA]</scope>
    <source>
        <strain evidence="1 2">TWI391</strain>
    </source>
</reference>